<dbReference type="eggNOG" id="KOG0017">
    <property type="taxonomic scope" value="Eukaryota"/>
</dbReference>
<dbReference type="InParanoid" id="S2IYK4"/>
<dbReference type="AlphaFoldDB" id="S2IYK4"/>
<evidence type="ECO:0000313" key="2">
    <source>
        <dbReference type="Proteomes" id="UP000014254"/>
    </source>
</evidence>
<dbReference type="OrthoDB" id="2275032at2759"/>
<reference evidence="2" key="1">
    <citation type="submission" date="2013-05" db="EMBL/GenBank/DDBJ databases">
        <title>The Genome sequence of Mucor circinelloides f. circinelloides 1006PhL.</title>
        <authorList>
            <consortium name="The Broad Institute Genomics Platform"/>
            <person name="Cuomo C."/>
            <person name="Earl A."/>
            <person name="Findley K."/>
            <person name="Lee S.C."/>
            <person name="Walker B."/>
            <person name="Young S."/>
            <person name="Zeng Q."/>
            <person name="Gargeya S."/>
            <person name="Fitzgerald M."/>
            <person name="Haas B."/>
            <person name="Abouelleil A."/>
            <person name="Allen A.W."/>
            <person name="Alvarado L."/>
            <person name="Arachchi H.M."/>
            <person name="Berlin A.M."/>
            <person name="Chapman S.B."/>
            <person name="Gainer-Dewar J."/>
            <person name="Goldberg J."/>
            <person name="Griggs A."/>
            <person name="Gujja S."/>
            <person name="Hansen M."/>
            <person name="Howarth C."/>
            <person name="Imamovic A."/>
            <person name="Ireland A."/>
            <person name="Larimer J."/>
            <person name="McCowan C."/>
            <person name="Murphy C."/>
            <person name="Pearson M."/>
            <person name="Poon T.W."/>
            <person name="Priest M."/>
            <person name="Roberts A."/>
            <person name="Saif S."/>
            <person name="Shea T."/>
            <person name="Sisk P."/>
            <person name="Sykes S."/>
            <person name="Wortman J."/>
            <person name="Nusbaum C."/>
            <person name="Birren B."/>
        </authorList>
    </citation>
    <scope>NUCLEOTIDE SEQUENCE [LARGE SCALE GENOMIC DNA]</scope>
    <source>
        <strain evidence="2">1006PhL</strain>
    </source>
</reference>
<evidence type="ECO:0000313" key="1">
    <source>
        <dbReference type="EMBL" id="EPB80912.1"/>
    </source>
</evidence>
<feature type="non-terminal residue" evidence="1">
    <location>
        <position position="195"/>
    </location>
</feature>
<sequence length="195" mass="22145">MNSDSASIENTVLANAPDSNRWTSNGKSRILEFYGFEGEDFRFFTHSLDSFFALNGITADSRKVAILRAQLRRVAAVYFDNALKEKDLTVHKIAYQDAVNLLQERFVSEAIIDVYQSAFEEMFQVKGESPSEYLSRLYEAADLGNISSEAAIYSRFRAGLLSPIKIFCKEQASNCFKDWIKNSNAWWNAHALKVI</sequence>
<accession>S2IYK4</accession>
<proteinExistence type="predicted"/>
<dbReference type="VEuPathDB" id="FungiDB:HMPREF1544_12408"/>
<gene>
    <name evidence="1" type="ORF">HMPREF1544_12408</name>
</gene>
<name>S2IYK4_MUCC1</name>
<keyword evidence="2" id="KW-1185">Reference proteome</keyword>
<dbReference type="Proteomes" id="UP000014254">
    <property type="component" value="Unassembled WGS sequence"/>
</dbReference>
<organism evidence="1 2">
    <name type="scientific">Mucor circinelloides f. circinelloides (strain 1006PhL)</name>
    <name type="common">Mucormycosis agent</name>
    <name type="synonym">Calyptromyces circinelloides</name>
    <dbReference type="NCBI Taxonomy" id="1220926"/>
    <lineage>
        <taxon>Eukaryota</taxon>
        <taxon>Fungi</taxon>
        <taxon>Fungi incertae sedis</taxon>
        <taxon>Mucoromycota</taxon>
        <taxon>Mucoromycotina</taxon>
        <taxon>Mucoromycetes</taxon>
        <taxon>Mucorales</taxon>
        <taxon>Mucorineae</taxon>
        <taxon>Mucoraceae</taxon>
        <taxon>Mucor</taxon>
    </lineage>
</organism>
<dbReference type="EMBL" id="KE124362">
    <property type="protein sequence ID" value="EPB80912.1"/>
    <property type="molecule type" value="Genomic_DNA"/>
</dbReference>
<dbReference type="STRING" id="1220926.S2IYK4"/>
<dbReference type="OMA" id="WNAHALK"/>
<protein>
    <submittedName>
        <fullName evidence="1">Uncharacterized protein</fullName>
    </submittedName>
</protein>